<dbReference type="InParanoid" id="G8ZL87"/>
<dbReference type="InterPro" id="IPR010591">
    <property type="entry name" value="ATP11"/>
</dbReference>
<evidence type="ECO:0000256" key="3">
    <source>
        <dbReference type="ARBA" id="ARBA00022946"/>
    </source>
</evidence>
<dbReference type="GeneID" id="11502771"/>
<dbReference type="OrthoDB" id="16535at2759"/>
<evidence type="ECO:0000256" key="2">
    <source>
        <dbReference type="ARBA" id="ARBA00009116"/>
    </source>
</evidence>
<keyword evidence="3" id="KW-0809">Transit peptide</keyword>
<dbReference type="FunCoup" id="G8ZL87">
    <property type="interactions" value="340"/>
</dbReference>
<accession>G8ZL87</accession>
<dbReference type="AlphaFoldDB" id="G8ZL87"/>
<evidence type="ECO:0000313" key="6">
    <source>
        <dbReference type="Proteomes" id="UP000005627"/>
    </source>
</evidence>
<evidence type="ECO:0000256" key="4">
    <source>
        <dbReference type="ARBA" id="ARBA00023128"/>
    </source>
</evidence>
<organism evidence="5 6">
    <name type="scientific">Torulaspora delbrueckii</name>
    <name type="common">Yeast</name>
    <name type="synonym">Candida colliculosa</name>
    <dbReference type="NCBI Taxonomy" id="4950"/>
    <lineage>
        <taxon>Eukaryota</taxon>
        <taxon>Fungi</taxon>
        <taxon>Dikarya</taxon>
        <taxon>Ascomycota</taxon>
        <taxon>Saccharomycotina</taxon>
        <taxon>Saccharomycetes</taxon>
        <taxon>Saccharomycetales</taxon>
        <taxon>Saccharomycetaceae</taxon>
        <taxon>Torulaspora</taxon>
    </lineage>
</organism>
<sequence>MSYLVRQIPKRLSTPLTQARLASLVSQNTFQRLSKNSFNHYSTDPVETKYHEKLLKKAKEEGFNSVDQFLLSSKTELEAKKKEFNKIDPLKELEDYEQRMKMSANNAGMTKSKGPIDASQPKIPFKTLDSFLDVEKIKELSKQEVEFLWRAKWMSKDDALCAVVPVDIFEKMIVNAKSNPIFVLPLPRQSQDDGKDAKENQSVELHYIQWQFVGPNTVHCIMTSLAEFKLHNEYSKPHTIFQFHSEMAADKKIILMNGQVEPDTNISLQDAQLLLLNVQRFWGAMGEETPVAQQRVKLLRDFTKGSPDFSVDALISLAQSMEN</sequence>
<dbReference type="GO" id="GO:0005759">
    <property type="term" value="C:mitochondrial matrix"/>
    <property type="evidence" value="ECO:0007669"/>
    <property type="project" value="EnsemblFungi"/>
</dbReference>
<name>G8ZL87_TORDE</name>
<dbReference type="eggNOG" id="KOG3281">
    <property type="taxonomic scope" value="Eukaryota"/>
</dbReference>
<dbReference type="Pfam" id="PF06644">
    <property type="entry name" value="ATP11"/>
    <property type="match status" value="1"/>
</dbReference>
<comment type="similarity">
    <text evidence="2">Belongs to the ATP11 family.</text>
</comment>
<proteinExistence type="inferred from homology"/>
<dbReference type="PANTHER" id="PTHR13126">
    <property type="entry name" value="CHAPERONE ATP11"/>
    <property type="match status" value="1"/>
</dbReference>
<comment type="subcellular location">
    <subcellularLocation>
        <location evidence="1">Mitochondrion</location>
    </subcellularLocation>
</comment>
<dbReference type="PANTHER" id="PTHR13126:SF0">
    <property type="entry name" value="ATP SYNTHASE MITOCHONDRIAL F1 COMPLEX ASSEMBLY FACTOR 1"/>
    <property type="match status" value="1"/>
</dbReference>
<dbReference type="EMBL" id="HE616742">
    <property type="protein sequence ID" value="CCE89381.1"/>
    <property type="molecule type" value="Genomic_DNA"/>
</dbReference>
<keyword evidence="4" id="KW-0496">Mitochondrion</keyword>
<dbReference type="KEGG" id="tdl:TDEL_0A00490"/>
<evidence type="ECO:0000313" key="5">
    <source>
        <dbReference type="EMBL" id="CCE89381.1"/>
    </source>
</evidence>
<evidence type="ECO:0008006" key="7">
    <source>
        <dbReference type="Google" id="ProtNLM"/>
    </source>
</evidence>
<evidence type="ECO:0000256" key="1">
    <source>
        <dbReference type="ARBA" id="ARBA00004173"/>
    </source>
</evidence>
<dbReference type="GO" id="GO:0051082">
    <property type="term" value="F:unfolded protein binding"/>
    <property type="evidence" value="ECO:0007669"/>
    <property type="project" value="EnsemblFungi"/>
</dbReference>
<dbReference type="Proteomes" id="UP000005627">
    <property type="component" value="Chromosome 1"/>
</dbReference>
<dbReference type="RefSeq" id="XP_003678592.1">
    <property type="nucleotide sequence ID" value="XM_003678544.1"/>
</dbReference>
<dbReference type="GO" id="GO:0033615">
    <property type="term" value="P:mitochondrial proton-transporting ATP synthase complex assembly"/>
    <property type="evidence" value="ECO:0007669"/>
    <property type="project" value="EnsemblFungi"/>
</dbReference>
<gene>
    <name evidence="5" type="primary">TDEL0A00490</name>
    <name evidence="5" type="ORF">TDEL_0A00490</name>
</gene>
<dbReference type="STRING" id="1076872.G8ZL87"/>
<dbReference type="HOGENOM" id="CLU_054226_2_0_1"/>
<reference evidence="5 6" key="1">
    <citation type="journal article" date="2011" name="Proc. Natl. Acad. Sci. U.S.A.">
        <title>Evolutionary erosion of yeast sex chromosomes by mating-type switching accidents.</title>
        <authorList>
            <person name="Gordon J.L."/>
            <person name="Armisen D."/>
            <person name="Proux-Wera E."/>
            <person name="Oheigeartaigh S.S."/>
            <person name="Byrne K.P."/>
            <person name="Wolfe K.H."/>
        </authorList>
    </citation>
    <scope>NUCLEOTIDE SEQUENCE [LARGE SCALE GENOMIC DNA]</scope>
    <source>
        <strain evidence="6">ATCC 10662 / CBS 1146 / NBRC 0425 / NCYC 2629 / NRRL Y-866</strain>
    </source>
</reference>
<keyword evidence="6" id="KW-1185">Reference proteome</keyword>
<protein>
    <recommendedName>
        <fullName evidence="7">ATP11 protein</fullName>
    </recommendedName>
</protein>